<feature type="transmembrane region" description="Helical" evidence="2">
    <location>
        <begin position="29"/>
        <end position="49"/>
    </location>
</feature>
<feature type="transmembrane region" description="Helical" evidence="2">
    <location>
        <begin position="61"/>
        <end position="81"/>
    </location>
</feature>
<protein>
    <submittedName>
        <fullName evidence="4">Putative tricarboxylic transport membrane protein</fullName>
    </submittedName>
</protein>
<dbReference type="InterPro" id="IPR009936">
    <property type="entry name" value="DUF1468"/>
</dbReference>
<feature type="transmembrane region" description="Helical" evidence="2">
    <location>
        <begin position="93"/>
        <end position="116"/>
    </location>
</feature>
<evidence type="ECO:0000313" key="5">
    <source>
        <dbReference type="Proteomes" id="UP000198362"/>
    </source>
</evidence>
<name>A0A239M8V2_9ACTN</name>
<accession>A0A239M8V2</accession>
<keyword evidence="2" id="KW-0812">Transmembrane</keyword>
<feature type="region of interest" description="Disordered" evidence="1">
    <location>
        <begin position="1"/>
        <end position="21"/>
    </location>
</feature>
<feature type="domain" description="DUF1468" evidence="3">
    <location>
        <begin position="30"/>
        <end position="163"/>
    </location>
</feature>
<evidence type="ECO:0000313" key="4">
    <source>
        <dbReference type="EMBL" id="SNT38249.1"/>
    </source>
</evidence>
<keyword evidence="2" id="KW-0472">Membrane</keyword>
<evidence type="ECO:0000256" key="1">
    <source>
        <dbReference type="SAM" id="MobiDB-lite"/>
    </source>
</evidence>
<evidence type="ECO:0000256" key="2">
    <source>
        <dbReference type="SAM" id="Phobius"/>
    </source>
</evidence>
<keyword evidence="2" id="KW-1133">Transmembrane helix</keyword>
<keyword evidence="5" id="KW-1185">Reference proteome</keyword>
<proteinExistence type="predicted"/>
<evidence type="ECO:0000259" key="3">
    <source>
        <dbReference type="Pfam" id="PF07331"/>
    </source>
</evidence>
<dbReference type="Proteomes" id="UP000198362">
    <property type="component" value="Unassembled WGS sequence"/>
</dbReference>
<gene>
    <name evidence="4" type="ORF">SAMN05421812_105174</name>
</gene>
<reference evidence="4 5" key="1">
    <citation type="submission" date="2017-06" db="EMBL/GenBank/DDBJ databases">
        <authorList>
            <person name="Kim H.J."/>
            <person name="Triplett B.A."/>
        </authorList>
    </citation>
    <scope>NUCLEOTIDE SEQUENCE [LARGE SCALE GENOMIC DNA]</scope>
    <source>
        <strain evidence="4 5">CGMCC 4.5593</strain>
    </source>
</reference>
<dbReference type="RefSeq" id="WP_218824547.1">
    <property type="nucleotide sequence ID" value="NZ_FZPH01000005.1"/>
</dbReference>
<organism evidence="4 5">
    <name type="scientific">Asanoa hainanensis</name>
    <dbReference type="NCBI Taxonomy" id="560556"/>
    <lineage>
        <taxon>Bacteria</taxon>
        <taxon>Bacillati</taxon>
        <taxon>Actinomycetota</taxon>
        <taxon>Actinomycetes</taxon>
        <taxon>Micromonosporales</taxon>
        <taxon>Micromonosporaceae</taxon>
        <taxon>Asanoa</taxon>
    </lineage>
</organism>
<dbReference type="EMBL" id="FZPH01000005">
    <property type="protein sequence ID" value="SNT38249.1"/>
    <property type="molecule type" value="Genomic_DNA"/>
</dbReference>
<sequence length="166" mass="17193">MSTHTEDPPVTDEPVEPDRPPAAGPVTNLVIALIVVVLGGAALAGSLSLGVGTPSAPGPGTWPALVSTALVILGLVLAARARRTDDAERFTRAGLLVVAAVASMAVFVAVVGEIGFEIPTALLAFLWLRFLGRESWRTSTALSLLLTIAAYLLFVGALDVTIPHMF</sequence>
<feature type="transmembrane region" description="Helical" evidence="2">
    <location>
        <begin position="136"/>
        <end position="158"/>
    </location>
</feature>
<dbReference type="AlphaFoldDB" id="A0A239M8V2"/>
<dbReference type="Pfam" id="PF07331">
    <property type="entry name" value="TctB"/>
    <property type="match status" value="1"/>
</dbReference>